<dbReference type="InterPro" id="IPR029014">
    <property type="entry name" value="NiFe-Hase_large"/>
</dbReference>
<dbReference type="InterPro" id="IPR022885">
    <property type="entry name" value="NDH1_su_D/H"/>
</dbReference>
<organism evidence="2 3">
    <name type="scientific">Geoglobus acetivorans</name>
    <dbReference type="NCBI Taxonomy" id="565033"/>
    <lineage>
        <taxon>Archaea</taxon>
        <taxon>Methanobacteriati</taxon>
        <taxon>Methanobacteriota</taxon>
        <taxon>Archaeoglobi</taxon>
        <taxon>Archaeoglobales</taxon>
        <taxon>Archaeoglobaceae</taxon>
        <taxon>Geoglobus</taxon>
    </lineage>
</organism>
<dbReference type="Gene3D" id="1.10.645.10">
    <property type="entry name" value="Cytochrome-c3 Hydrogenase, chain B"/>
    <property type="match status" value="1"/>
</dbReference>
<dbReference type="PANTHER" id="PTHR11993:SF10">
    <property type="entry name" value="NADH DEHYDROGENASE [UBIQUINONE] IRON-SULFUR PROTEIN 2, MITOCHONDRIAL"/>
    <property type="match status" value="1"/>
</dbReference>
<reference evidence="2 3" key="1">
    <citation type="journal article" date="2015" name="Appl. Environ. Microbiol.">
        <title>The Geoglobus acetivorans genome: Fe(III) reduction, acetate utilization, autotrophic growth, and degradation of aromatic compounds in a hyperthermophilic archaeon.</title>
        <authorList>
            <person name="Mardanov A.V."/>
            <person name="Slododkina G.B."/>
            <person name="Slobodkin A.I."/>
            <person name="Beletsky A.V."/>
            <person name="Gavrilov S.N."/>
            <person name="Kublanov I.V."/>
            <person name="Bonch-Osmolovskaya E.A."/>
            <person name="Skryabin K.G."/>
            <person name="Ravin N.V."/>
        </authorList>
    </citation>
    <scope>NUCLEOTIDE SEQUENCE [LARGE SCALE GENOMIC DNA]</scope>
    <source>
        <strain evidence="2 3">SBH6</strain>
    </source>
</reference>
<sequence length="411" mass="46729">MKEYALDLAVEPPQEYQSYFVPVSKEFLEDAYKSDDFVVFVGPQHGGSGHMRLIVRVKGDFIVEVIPDPGYVHRSMEKLAETKLYVQNIPLFERPSIIDFGNYNLGYVRAIEDALGIEVPERAKYIRTILAELGRIGTHLYDAGILSVFIGHTTGFMWPFAMREFIVEIFTRITGTRITGSFIVPGGVRRDVDGKTLDVIKRMTYALEHRIKKFERVFIRNPTTIARLREVGVLNREDAVKYGLVGPFIRASGVEYDVRKIDPYEAYEEIDWDMVVGEDGDGYTRLLVRAEEIAQSIRMIRQLVDNIPEGDVLSDDIVAFNKKDIRGSFFEAYSNIVLPEGEYTTLTESARGTLLFSIVSDGESTTPYRVRVVTPSWMYLKGFMEACKGHRLADLQAIYGSFGYFPPEADR</sequence>
<dbReference type="GO" id="GO:0051287">
    <property type="term" value="F:NAD binding"/>
    <property type="evidence" value="ECO:0007669"/>
    <property type="project" value="InterPro"/>
</dbReference>
<dbReference type="eggNOG" id="arCOG01548">
    <property type="taxonomic scope" value="Archaea"/>
</dbReference>
<protein>
    <submittedName>
        <fullName evidence="2">F420H2-quinone oxidoreductase, subunit D</fullName>
    </submittedName>
</protein>
<accession>A0A0A7GAJ5</accession>
<feature type="domain" description="NADH-quinone oxidoreductase subunit D" evidence="1">
    <location>
        <begin position="150"/>
        <end position="411"/>
    </location>
</feature>
<evidence type="ECO:0000313" key="3">
    <source>
        <dbReference type="Proteomes" id="UP000030624"/>
    </source>
</evidence>
<dbReference type="GO" id="GO:0048038">
    <property type="term" value="F:quinone binding"/>
    <property type="evidence" value="ECO:0007669"/>
    <property type="project" value="InterPro"/>
</dbReference>
<dbReference type="PANTHER" id="PTHR11993">
    <property type="entry name" value="NADH-UBIQUINONE OXIDOREDUCTASE 49 KDA SUBUNIT"/>
    <property type="match status" value="1"/>
</dbReference>
<dbReference type="GO" id="GO:0016651">
    <property type="term" value="F:oxidoreductase activity, acting on NAD(P)H"/>
    <property type="evidence" value="ECO:0007669"/>
    <property type="project" value="InterPro"/>
</dbReference>
<dbReference type="HOGENOM" id="CLU_015134_1_2_2"/>
<name>A0A0A7GAJ5_GEOAI</name>
<evidence type="ECO:0000313" key="2">
    <source>
        <dbReference type="EMBL" id="AIY89075.1"/>
    </source>
</evidence>
<dbReference type="Pfam" id="PF00346">
    <property type="entry name" value="Complex1_49kDa"/>
    <property type="match status" value="1"/>
</dbReference>
<proteinExistence type="predicted"/>
<gene>
    <name evidence="2" type="ORF">GACE_0012</name>
</gene>
<evidence type="ECO:0000259" key="1">
    <source>
        <dbReference type="Pfam" id="PF00346"/>
    </source>
</evidence>
<dbReference type="NCBIfam" id="NF004739">
    <property type="entry name" value="PRK06075.1"/>
    <property type="match status" value="1"/>
</dbReference>
<dbReference type="AlphaFoldDB" id="A0A0A7GAJ5"/>
<dbReference type="STRING" id="565033.GACE_0012"/>
<dbReference type="GeneID" id="24796618"/>
<dbReference type="EMBL" id="CP009552">
    <property type="protein sequence ID" value="AIY89075.1"/>
    <property type="molecule type" value="Genomic_DNA"/>
</dbReference>
<dbReference type="RefSeq" id="WP_048090139.1">
    <property type="nucleotide sequence ID" value="NZ_CP009552.1"/>
</dbReference>
<dbReference type="KEGG" id="gac:GACE_0012"/>
<dbReference type="Proteomes" id="UP000030624">
    <property type="component" value="Chromosome"/>
</dbReference>
<dbReference type="SUPFAM" id="SSF56762">
    <property type="entry name" value="HydB/Nqo4-like"/>
    <property type="match status" value="1"/>
</dbReference>
<dbReference type="InterPro" id="IPR001135">
    <property type="entry name" value="NADH_Q_OxRdtase_suD"/>
</dbReference>